<dbReference type="EMBL" id="SLWY01000007">
    <property type="protein sequence ID" value="TCO81676.1"/>
    <property type="molecule type" value="Genomic_DNA"/>
</dbReference>
<dbReference type="Pfam" id="PF02589">
    <property type="entry name" value="LUD_dom"/>
    <property type="match status" value="1"/>
</dbReference>
<accession>A0A4R2L8N8</accession>
<protein>
    <submittedName>
        <fullName evidence="2">L-lactate dehydrogenase complex protein LldG</fullName>
    </submittedName>
</protein>
<gene>
    <name evidence="2" type="ORF">EV699_10769</name>
</gene>
<name>A0A4R2L8N8_9GAMM</name>
<proteinExistence type="predicted"/>
<dbReference type="InterPro" id="IPR037171">
    <property type="entry name" value="NagB/RpiA_transferase-like"/>
</dbReference>
<organism evidence="2 3">
    <name type="scientific">Plasticicumulans lactativorans</name>
    <dbReference type="NCBI Taxonomy" id="1133106"/>
    <lineage>
        <taxon>Bacteria</taxon>
        <taxon>Pseudomonadati</taxon>
        <taxon>Pseudomonadota</taxon>
        <taxon>Gammaproteobacteria</taxon>
        <taxon>Candidatus Competibacteraceae</taxon>
        <taxon>Plasticicumulans</taxon>
    </lineage>
</organism>
<comment type="caution">
    <text evidence="2">The sequence shown here is derived from an EMBL/GenBank/DDBJ whole genome shotgun (WGS) entry which is preliminary data.</text>
</comment>
<dbReference type="OrthoDB" id="9794157at2"/>
<dbReference type="AlphaFoldDB" id="A0A4R2L8N8"/>
<evidence type="ECO:0000259" key="1">
    <source>
        <dbReference type="Pfam" id="PF02589"/>
    </source>
</evidence>
<dbReference type="SUPFAM" id="SSF100950">
    <property type="entry name" value="NagB/RpiA/CoA transferase-like"/>
    <property type="match status" value="1"/>
</dbReference>
<dbReference type="InterPro" id="IPR003741">
    <property type="entry name" value="LUD_dom"/>
</dbReference>
<reference evidence="2 3" key="1">
    <citation type="submission" date="2019-03" db="EMBL/GenBank/DDBJ databases">
        <title>Genomic Encyclopedia of Type Strains, Phase IV (KMG-IV): sequencing the most valuable type-strain genomes for metagenomic binning, comparative biology and taxonomic classification.</title>
        <authorList>
            <person name="Goeker M."/>
        </authorList>
    </citation>
    <scope>NUCLEOTIDE SEQUENCE [LARGE SCALE GENOMIC DNA]</scope>
    <source>
        <strain evidence="2 3">DSM 25287</strain>
    </source>
</reference>
<dbReference type="RefSeq" id="WP_132540752.1">
    <property type="nucleotide sequence ID" value="NZ_SLWY01000007.1"/>
</dbReference>
<dbReference type="PANTHER" id="PTHR43682">
    <property type="entry name" value="LACTATE UTILIZATION PROTEIN C"/>
    <property type="match status" value="1"/>
</dbReference>
<feature type="domain" description="LUD" evidence="1">
    <location>
        <begin position="101"/>
        <end position="221"/>
    </location>
</feature>
<evidence type="ECO:0000313" key="2">
    <source>
        <dbReference type="EMBL" id="TCO81676.1"/>
    </source>
</evidence>
<sequence length="223" mass="23390">MSGRDAILGNIRRGLGRGGPLDGAARAACEERLRAHRPVLIPARAQRPHDEQVALFVAMATEAAASVARVAGADDVPAAVAAFLDQGGYPRRAVIAPAQAVSGLDWAAAGIEVEARAARNGDRASVTPAFAGIAETGTLMLLSGPDSPTTLNFLPDAHVVVLDAARIVGPYEDAWAWLRRERGLPLPRTVNWISGPSRSADIEQKLQMGAHGPIQLHIVLVGD</sequence>
<dbReference type="InterPro" id="IPR024185">
    <property type="entry name" value="FTHF_cligase-like_sf"/>
</dbReference>
<evidence type="ECO:0000313" key="3">
    <source>
        <dbReference type="Proteomes" id="UP000295765"/>
    </source>
</evidence>
<keyword evidence="3" id="KW-1185">Reference proteome</keyword>
<dbReference type="Proteomes" id="UP000295765">
    <property type="component" value="Unassembled WGS sequence"/>
</dbReference>
<dbReference type="PANTHER" id="PTHR43682:SF1">
    <property type="entry name" value="LACTATE UTILIZATION PROTEIN C"/>
    <property type="match status" value="1"/>
</dbReference>
<dbReference type="Gene3D" id="3.40.50.10420">
    <property type="entry name" value="NagB/RpiA/CoA transferase-like"/>
    <property type="match status" value="1"/>
</dbReference>